<keyword evidence="3" id="KW-0238">DNA-binding</keyword>
<accession>A0A5J6SKL7</accession>
<organism evidence="6 7">
    <name type="scientific">Psychrobacillus glaciei</name>
    <dbReference type="NCBI Taxonomy" id="2283160"/>
    <lineage>
        <taxon>Bacteria</taxon>
        <taxon>Bacillati</taxon>
        <taxon>Bacillota</taxon>
        <taxon>Bacilli</taxon>
        <taxon>Bacillales</taxon>
        <taxon>Bacillaceae</taxon>
        <taxon>Psychrobacillus</taxon>
    </lineage>
</organism>
<keyword evidence="4" id="KW-0804">Transcription</keyword>
<dbReference type="EMBL" id="CP031223">
    <property type="protein sequence ID" value="QFF98461.1"/>
    <property type="molecule type" value="Genomic_DNA"/>
</dbReference>
<dbReference type="PANTHER" id="PTHR30126">
    <property type="entry name" value="HTH-TYPE TRANSCRIPTIONAL REGULATOR"/>
    <property type="match status" value="1"/>
</dbReference>
<dbReference type="InterPro" id="IPR005119">
    <property type="entry name" value="LysR_subst-bd"/>
</dbReference>
<dbReference type="OrthoDB" id="9803735at2"/>
<dbReference type="GO" id="GO:0003700">
    <property type="term" value="F:DNA-binding transcription factor activity"/>
    <property type="evidence" value="ECO:0007669"/>
    <property type="project" value="InterPro"/>
</dbReference>
<dbReference type="KEGG" id="psyo:PB01_06260"/>
<dbReference type="Proteomes" id="UP000325517">
    <property type="component" value="Chromosome"/>
</dbReference>
<dbReference type="InterPro" id="IPR000847">
    <property type="entry name" value="LysR_HTH_N"/>
</dbReference>
<dbReference type="Pfam" id="PF00126">
    <property type="entry name" value="HTH_1"/>
    <property type="match status" value="1"/>
</dbReference>
<dbReference type="GO" id="GO:0000976">
    <property type="term" value="F:transcription cis-regulatory region binding"/>
    <property type="evidence" value="ECO:0007669"/>
    <property type="project" value="TreeGrafter"/>
</dbReference>
<dbReference type="FunFam" id="1.10.10.10:FF:000001">
    <property type="entry name" value="LysR family transcriptional regulator"/>
    <property type="match status" value="1"/>
</dbReference>
<reference evidence="6 7" key="1">
    <citation type="submission" date="2018-07" db="EMBL/GenBank/DDBJ databases">
        <title>Complete genome sequence of Psychrobacillus sp. PB01, isolated from iceberg, and comparative genome analysis of Psychrobacillus strains.</title>
        <authorList>
            <person name="Lee P.C."/>
        </authorList>
    </citation>
    <scope>NUCLEOTIDE SEQUENCE [LARGE SCALE GENOMIC DNA]</scope>
    <source>
        <strain evidence="6 7">PB01</strain>
    </source>
</reference>
<sequence length="301" mass="34301">MNLEQMEYIKEIIHTQSISIAAQNLHVSQSAISQSISLLEKELGIRLFKRSRFGTKPTEEGKGIINNALKIVDNIERIKEEAQAFTTAFKGELKIAAIPGFMTFLPKILSLFKKDFPHIKIMVIEMESKRIIEKVKQHTIDLGFISVKKSIEDNLPDHFIFKKLDYNADIKVIVSKNSPLAFQKDLTLHDLADNPIVIYSSQFWEDYIHSFEKSHNLMNVLFQTSNSEVIKKTVSEGLAIGLLSSYVLIDDPYIETGRIIPIPLIDTKFSSDNLFGCIVSDKNVHQGIAKKFMEYIHPNFN</sequence>
<dbReference type="InterPro" id="IPR036390">
    <property type="entry name" value="WH_DNA-bd_sf"/>
</dbReference>
<dbReference type="PRINTS" id="PR00039">
    <property type="entry name" value="HTHLYSR"/>
</dbReference>
<dbReference type="SUPFAM" id="SSF53850">
    <property type="entry name" value="Periplasmic binding protein-like II"/>
    <property type="match status" value="1"/>
</dbReference>
<evidence type="ECO:0000259" key="5">
    <source>
        <dbReference type="PROSITE" id="PS50931"/>
    </source>
</evidence>
<keyword evidence="7" id="KW-1185">Reference proteome</keyword>
<dbReference type="Gene3D" id="1.10.10.10">
    <property type="entry name" value="Winged helix-like DNA-binding domain superfamily/Winged helix DNA-binding domain"/>
    <property type="match status" value="1"/>
</dbReference>
<feature type="domain" description="HTH lysR-type" evidence="5">
    <location>
        <begin position="1"/>
        <end position="58"/>
    </location>
</feature>
<comment type="similarity">
    <text evidence="1">Belongs to the LysR transcriptional regulatory family.</text>
</comment>
<dbReference type="Pfam" id="PF03466">
    <property type="entry name" value="LysR_substrate"/>
    <property type="match status" value="1"/>
</dbReference>
<evidence type="ECO:0000256" key="2">
    <source>
        <dbReference type="ARBA" id="ARBA00023015"/>
    </source>
</evidence>
<dbReference type="Gene3D" id="3.40.190.10">
    <property type="entry name" value="Periplasmic binding protein-like II"/>
    <property type="match status" value="2"/>
</dbReference>
<dbReference type="GO" id="GO:0019344">
    <property type="term" value="P:cysteine biosynthetic process"/>
    <property type="evidence" value="ECO:0007669"/>
    <property type="project" value="TreeGrafter"/>
</dbReference>
<proteinExistence type="inferred from homology"/>
<evidence type="ECO:0000256" key="4">
    <source>
        <dbReference type="ARBA" id="ARBA00023163"/>
    </source>
</evidence>
<dbReference type="RefSeq" id="WP_151699401.1">
    <property type="nucleotide sequence ID" value="NZ_CP031223.1"/>
</dbReference>
<gene>
    <name evidence="6" type="ORF">PB01_06260</name>
</gene>
<name>A0A5J6SKL7_9BACI</name>
<dbReference type="SUPFAM" id="SSF46785">
    <property type="entry name" value="Winged helix' DNA-binding domain"/>
    <property type="match status" value="1"/>
</dbReference>
<dbReference type="CDD" id="cd05466">
    <property type="entry name" value="PBP2_LTTR_substrate"/>
    <property type="match status" value="1"/>
</dbReference>
<dbReference type="PROSITE" id="PS50931">
    <property type="entry name" value="HTH_LYSR"/>
    <property type="match status" value="1"/>
</dbReference>
<dbReference type="AlphaFoldDB" id="A0A5J6SKL7"/>
<evidence type="ECO:0000256" key="1">
    <source>
        <dbReference type="ARBA" id="ARBA00009437"/>
    </source>
</evidence>
<protein>
    <submittedName>
        <fullName evidence="6">LysR family transcriptional regulator</fullName>
    </submittedName>
</protein>
<evidence type="ECO:0000313" key="7">
    <source>
        <dbReference type="Proteomes" id="UP000325517"/>
    </source>
</evidence>
<dbReference type="PANTHER" id="PTHR30126:SF6">
    <property type="entry name" value="HTH-TYPE TRANSCRIPTIONAL REGULATOR CYSB-RELATED"/>
    <property type="match status" value="1"/>
</dbReference>
<dbReference type="InterPro" id="IPR036388">
    <property type="entry name" value="WH-like_DNA-bd_sf"/>
</dbReference>
<keyword evidence="2" id="KW-0805">Transcription regulation</keyword>
<evidence type="ECO:0000313" key="6">
    <source>
        <dbReference type="EMBL" id="QFF98461.1"/>
    </source>
</evidence>
<evidence type="ECO:0000256" key="3">
    <source>
        <dbReference type="ARBA" id="ARBA00023125"/>
    </source>
</evidence>